<dbReference type="NCBIfam" id="TIGR00151">
    <property type="entry name" value="ispF"/>
    <property type="match status" value="1"/>
</dbReference>
<reference evidence="9" key="1">
    <citation type="submission" date="2018-05" db="EMBL/GenBank/DDBJ databases">
        <authorList>
            <person name="Lanie J.A."/>
            <person name="Ng W.-L."/>
            <person name="Kazmierczak K.M."/>
            <person name="Andrzejewski T.M."/>
            <person name="Davidsen T.M."/>
            <person name="Wayne K.J."/>
            <person name="Tettelin H."/>
            <person name="Glass J.I."/>
            <person name="Rusch D."/>
            <person name="Podicherti R."/>
            <person name="Tsui H.-C.T."/>
            <person name="Winkler M.E."/>
        </authorList>
    </citation>
    <scope>NUCLEOTIDE SEQUENCE</scope>
</reference>
<dbReference type="Gene3D" id="3.30.1330.50">
    <property type="entry name" value="2-C-methyl-D-erythritol 2,4-cyclodiphosphate synthase"/>
    <property type="match status" value="1"/>
</dbReference>
<dbReference type="AlphaFoldDB" id="A0A381NGC6"/>
<evidence type="ECO:0000256" key="7">
    <source>
        <dbReference type="ARBA" id="ARBA00023239"/>
    </source>
</evidence>
<dbReference type="EC" id="4.6.1.12" evidence="4"/>
<evidence type="ECO:0000256" key="3">
    <source>
        <dbReference type="ARBA" id="ARBA00004709"/>
    </source>
</evidence>
<dbReference type="GO" id="GO:0008685">
    <property type="term" value="F:2-C-methyl-D-erythritol 2,4-cyclodiphosphate synthase activity"/>
    <property type="evidence" value="ECO:0007669"/>
    <property type="project" value="UniProtKB-EC"/>
</dbReference>
<sequence length="173" mass="18312">MRVGTGYDSHCFEEGRRLVLGGVHIPGHPGLSGHSDGDAITHAVIDAILGAAAVGNIGSHFPPDDETWKGADSMDLLERTRKILEYEGFRVVNIDVTVICEKPKIAPHLDAMKKRFGEVLQLTSDRVSIKGKSNEGLGWIGSGEGLAVHSVALIDRSSNFLDSASIGEGSGAP</sequence>
<gene>
    <name evidence="9" type="ORF">METZ01_LOCUS6293</name>
</gene>
<evidence type="ECO:0000256" key="5">
    <source>
        <dbReference type="ARBA" id="ARBA00022723"/>
    </source>
</evidence>
<feature type="domain" description="2-C-methyl-D-erythritol 2,4-cyclodiphosphate synthase" evidence="8">
    <location>
        <begin position="1"/>
        <end position="154"/>
    </location>
</feature>
<evidence type="ECO:0000259" key="8">
    <source>
        <dbReference type="Pfam" id="PF02542"/>
    </source>
</evidence>
<evidence type="ECO:0000256" key="4">
    <source>
        <dbReference type="ARBA" id="ARBA00012579"/>
    </source>
</evidence>
<proteinExistence type="inferred from homology"/>
<organism evidence="9">
    <name type="scientific">marine metagenome</name>
    <dbReference type="NCBI Taxonomy" id="408172"/>
    <lineage>
        <taxon>unclassified sequences</taxon>
        <taxon>metagenomes</taxon>
        <taxon>ecological metagenomes</taxon>
    </lineage>
</organism>
<dbReference type="FunFam" id="3.30.1330.50:FF:000003">
    <property type="entry name" value="2-C-methyl-D-erythritol 2,4-cyclodiphosphate synthase"/>
    <property type="match status" value="1"/>
</dbReference>
<dbReference type="PANTHER" id="PTHR43181:SF1">
    <property type="entry name" value="2-C-METHYL-D-ERYTHRITOL 2,4-CYCLODIPHOSPHATE SYNTHASE, CHLOROPLASTIC"/>
    <property type="match status" value="1"/>
</dbReference>
<dbReference type="GO" id="GO:0046872">
    <property type="term" value="F:metal ion binding"/>
    <property type="evidence" value="ECO:0007669"/>
    <property type="project" value="UniProtKB-KW"/>
</dbReference>
<dbReference type="EMBL" id="UINC01000332">
    <property type="protein sequence ID" value="SUZ53439.1"/>
    <property type="molecule type" value="Genomic_DNA"/>
</dbReference>
<dbReference type="InterPro" id="IPR036571">
    <property type="entry name" value="MECDP_synthase_sf"/>
</dbReference>
<keyword evidence="5" id="KW-0479">Metal-binding</keyword>
<evidence type="ECO:0000256" key="6">
    <source>
        <dbReference type="ARBA" id="ARBA00023229"/>
    </source>
</evidence>
<evidence type="ECO:0000256" key="1">
    <source>
        <dbReference type="ARBA" id="ARBA00000200"/>
    </source>
</evidence>
<evidence type="ECO:0000256" key="2">
    <source>
        <dbReference type="ARBA" id="ARBA00001968"/>
    </source>
</evidence>
<dbReference type="GO" id="GO:0016114">
    <property type="term" value="P:terpenoid biosynthetic process"/>
    <property type="evidence" value="ECO:0007669"/>
    <property type="project" value="InterPro"/>
</dbReference>
<name>A0A381NGC6_9ZZZZ</name>
<comment type="catalytic activity">
    <reaction evidence="1">
        <text>4-CDP-2-C-methyl-D-erythritol 2-phosphate = 2-C-methyl-D-erythritol 2,4-cyclic diphosphate + CMP</text>
        <dbReference type="Rhea" id="RHEA:23864"/>
        <dbReference type="ChEBI" id="CHEBI:57919"/>
        <dbReference type="ChEBI" id="CHEBI:58483"/>
        <dbReference type="ChEBI" id="CHEBI:60377"/>
        <dbReference type="EC" id="4.6.1.12"/>
    </reaction>
</comment>
<dbReference type="Pfam" id="PF02542">
    <property type="entry name" value="YgbB"/>
    <property type="match status" value="1"/>
</dbReference>
<protein>
    <recommendedName>
        <fullName evidence="4">2-C-methyl-D-erythritol 2,4-cyclodiphosphate synthase</fullName>
        <ecNumber evidence="4">4.6.1.12</ecNumber>
    </recommendedName>
</protein>
<keyword evidence="7" id="KW-0456">Lyase</keyword>
<comment type="cofactor">
    <cofactor evidence="2">
        <name>a divalent metal cation</name>
        <dbReference type="ChEBI" id="CHEBI:60240"/>
    </cofactor>
</comment>
<dbReference type="InterPro" id="IPR003526">
    <property type="entry name" value="MECDP_synthase"/>
</dbReference>
<dbReference type="SUPFAM" id="SSF69765">
    <property type="entry name" value="IpsF-like"/>
    <property type="match status" value="1"/>
</dbReference>
<comment type="pathway">
    <text evidence="3">Isoprenoid biosynthesis; isopentenyl diphosphate biosynthesis via DXP pathway; isopentenyl diphosphate from 1-deoxy-D-xylulose 5-phosphate: step 4/6.</text>
</comment>
<dbReference type="HAMAP" id="MF_00107">
    <property type="entry name" value="IspF"/>
    <property type="match status" value="1"/>
</dbReference>
<evidence type="ECO:0000313" key="9">
    <source>
        <dbReference type="EMBL" id="SUZ53439.1"/>
    </source>
</evidence>
<accession>A0A381NGC6</accession>
<dbReference type="PROSITE" id="PS01350">
    <property type="entry name" value="ISPF"/>
    <property type="match status" value="1"/>
</dbReference>
<dbReference type="PANTHER" id="PTHR43181">
    <property type="entry name" value="2-C-METHYL-D-ERYTHRITOL 2,4-CYCLODIPHOSPHATE SYNTHASE, CHLOROPLASTIC"/>
    <property type="match status" value="1"/>
</dbReference>
<dbReference type="UniPathway" id="UPA00056">
    <property type="reaction ID" value="UER00095"/>
</dbReference>
<dbReference type="CDD" id="cd00554">
    <property type="entry name" value="MECDP_synthase"/>
    <property type="match status" value="1"/>
</dbReference>
<keyword evidence="6" id="KW-0414">Isoprene biosynthesis</keyword>
<dbReference type="InterPro" id="IPR020555">
    <property type="entry name" value="MECDP_synthase_CS"/>
</dbReference>
<dbReference type="GO" id="GO:0019288">
    <property type="term" value="P:isopentenyl diphosphate biosynthetic process, methylerythritol 4-phosphate pathway"/>
    <property type="evidence" value="ECO:0007669"/>
    <property type="project" value="UniProtKB-UniPathway"/>
</dbReference>